<evidence type="ECO:0000313" key="8">
    <source>
        <dbReference type="Proteomes" id="UP000274131"/>
    </source>
</evidence>
<accession>A0A0N4UWA7</accession>
<evidence type="ECO:0000256" key="3">
    <source>
        <dbReference type="ARBA" id="ARBA00022664"/>
    </source>
</evidence>
<reference evidence="7 8" key="2">
    <citation type="submission" date="2018-10" db="EMBL/GenBank/DDBJ databases">
        <authorList>
            <consortium name="Pathogen Informatics"/>
        </authorList>
    </citation>
    <scope>NUCLEOTIDE SEQUENCE [LARGE SCALE GENOMIC DNA]</scope>
</reference>
<keyword evidence="3" id="KW-0507">mRNA processing</keyword>
<feature type="compositionally biased region" description="Acidic residues" evidence="5">
    <location>
        <begin position="72"/>
        <end position="99"/>
    </location>
</feature>
<dbReference type="InterPro" id="IPR007854">
    <property type="entry name" value="Fip1_dom"/>
</dbReference>
<name>A0A0N4UWA7_ENTVE</name>
<dbReference type="GO" id="GO:0005847">
    <property type="term" value="C:mRNA cleavage and polyadenylation specificity factor complex"/>
    <property type="evidence" value="ECO:0007669"/>
    <property type="project" value="TreeGrafter"/>
</dbReference>
<evidence type="ECO:0000313" key="9">
    <source>
        <dbReference type="WBParaSite" id="EVEC_0000175901-mRNA-1"/>
    </source>
</evidence>
<dbReference type="OrthoDB" id="1917198at2759"/>
<reference evidence="9" key="1">
    <citation type="submission" date="2017-02" db="UniProtKB">
        <authorList>
            <consortium name="WormBaseParasite"/>
        </authorList>
    </citation>
    <scope>IDENTIFICATION</scope>
</reference>
<dbReference type="STRING" id="51028.A0A0N4UWA7"/>
<evidence type="ECO:0000259" key="6">
    <source>
        <dbReference type="Pfam" id="PF05182"/>
    </source>
</evidence>
<dbReference type="AlphaFoldDB" id="A0A0N4UWA7"/>
<keyword evidence="4" id="KW-0539">Nucleus</keyword>
<sequence>MFLAGDCMMSGIPGFGGEESYEEPLPPHDPEDEPDYTDEAAPSHVDEYEEAEEKKADADSEDVNEASTEGTQNEDAEGAEDDGAGGEEEEDDEEESDDEGFVVTIGQVKQNFSFSTAPKTAAGGGKLDLDATPSINGQPIYDLDLASVEDRPWRKPGADINDYFNYGFCEETWNMYCERQKKLRAEYGTQAAVNKALFSSINLINPVSQICCYLGGRQLQTIPIIGQENKNTIDLSSFKAVEQVSTFFFRCWEGSGFCSTLDLQPVIRTVLTAGQQHRAIGTGGTSGTSVSNVGTPESDNGQQISTANLNPPTTVEVDFSKPPPPIETSAPPGKSVISIPPLGITTSLPPPSVGDGPPGLTPQFNPLLPPPNLSAPPPAVRLGLPNTNVPPPSYSVPPPGFTQPPPGFPPPRFGPPGVTGPPPISRPPPLMGRPAYPPPGVEGRRDSRETEERDRERGRDRDRERDRDRDSGDRID</sequence>
<dbReference type="PANTHER" id="PTHR13484">
    <property type="entry name" value="FIP1-LIKE 1 PROTEIN"/>
    <property type="match status" value="1"/>
</dbReference>
<evidence type="ECO:0000256" key="2">
    <source>
        <dbReference type="ARBA" id="ARBA00007459"/>
    </source>
</evidence>
<evidence type="ECO:0000256" key="5">
    <source>
        <dbReference type="SAM" id="MobiDB-lite"/>
    </source>
</evidence>
<dbReference type="Pfam" id="PF05182">
    <property type="entry name" value="Fip1"/>
    <property type="match status" value="1"/>
</dbReference>
<dbReference type="InterPro" id="IPR051187">
    <property type="entry name" value="Pre-mRNA_3'-end_processing_reg"/>
</dbReference>
<dbReference type="GO" id="GO:0006397">
    <property type="term" value="P:mRNA processing"/>
    <property type="evidence" value="ECO:0007669"/>
    <property type="project" value="UniProtKB-KW"/>
</dbReference>
<feature type="compositionally biased region" description="Pro residues" evidence="5">
    <location>
        <begin position="367"/>
        <end position="379"/>
    </location>
</feature>
<feature type="domain" description="Pre-mRNA polyadenylation factor Fip1" evidence="6">
    <location>
        <begin position="142"/>
        <end position="184"/>
    </location>
</feature>
<feature type="region of interest" description="Disordered" evidence="5">
    <location>
        <begin position="281"/>
        <end position="476"/>
    </location>
</feature>
<evidence type="ECO:0000313" key="7">
    <source>
        <dbReference type="EMBL" id="VDD86324.1"/>
    </source>
</evidence>
<dbReference type="PANTHER" id="PTHR13484:SF0">
    <property type="entry name" value="PRE-MRNA 3'-END-PROCESSING FACTOR FIP1"/>
    <property type="match status" value="1"/>
</dbReference>
<comment type="similarity">
    <text evidence="2">Belongs to the FIP1 family.</text>
</comment>
<proteinExistence type="inferred from homology"/>
<feature type="compositionally biased region" description="Polar residues" evidence="5">
    <location>
        <begin position="297"/>
        <end position="313"/>
    </location>
</feature>
<dbReference type="Proteomes" id="UP000274131">
    <property type="component" value="Unassembled WGS sequence"/>
</dbReference>
<evidence type="ECO:0000256" key="4">
    <source>
        <dbReference type="ARBA" id="ARBA00023242"/>
    </source>
</evidence>
<feature type="compositionally biased region" description="Basic and acidic residues" evidence="5">
    <location>
        <begin position="442"/>
        <end position="476"/>
    </location>
</feature>
<gene>
    <name evidence="7" type="ORF">EVEC_LOCUS1467</name>
</gene>
<keyword evidence="8" id="KW-1185">Reference proteome</keyword>
<dbReference type="EMBL" id="UXUI01007214">
    <property type="protein sequence ID" value="VDD86324.1"/>
    <property type="molecule type" value="Genomic_DNA"/>
</dbReference>
<comment type="subcellular location">
    <subcellularLocation>
        <location evidence="1">Nucleus</location>
    </subcellularLocation>
</comment>
<organism evidence="9">
    <name type="scientific">Enterobius vermicularis</name>
    <name type="common">Human pinworm</name>
    <dbReference type="NCBI Taxonomy" id="51028"/>
    <lineage>
        <taxon>Eukaryota</taxon>
        <taxon>Metazoa</taxon>
        <taxon>Ecdysozoa</taxon>
        <taxon>Nematoda</taxon>
        <taxon>Chromadorea</taxon>
        <taxon>Rhabditida</taxon>
        <taxon>Spirurina</taxon>
        <taxon>Oxyuridomorpha</taxon>
        <taxon>Oxyuroidea</taxon>
        <taxon>Oxyuridae</taxon>
        <taxon>Enterobius</taxon>
    </lineage>
</organism>
<evidence type="ECO:0000256" key="1">
    <source>
        <dbReference type="ARBA" id="ARBA00004123"/>
    </source>
</evidence>
<feature type="compositionally biased region" description="Pro residues" evidence="5">
    <location>
        <begin position="388"/>
        <end position="440"/>
    </location>
</feature>
<protein>
    <submittedName>
        <fullName evidence="9">Pre-mRNA 3'-end-processing factor FIP1</fullName>
    </submittedName>
</protein>
<feature type="region of interest" description="Disordered" evidence="5">
    <location>
        <begin position="1"/>
        <end position="99"/>
    </location>
</feature>
<dbReference type="WBParaSite" id="EVEC_0000175901-mRNA-1">
    <property type="protein sequence ID" value="EVEC_0000175901-mRNA-1"/>
    <property type="gene ID" value="EVEC_0000175901"/>
</dbReference>